<reference evidence="3" key="1">
    <citation type="submission" date="2016-10" db="EMBL/GenBank/DDBJ databases">
        <authorList>
            <person name="Varghese N."/>
            <person name="Submissions S."/>
        </authorList>
    </citation>
    <scope>NUCLEOTIDE SEQUENCE [LARGE SCALE GENOMIC DNA]</scope>
    <source>
        <strain evidence="3">CGMCC 1.11014</strain>
    </source>
</reference>
<dbReference type="RefSeq" id="WP_093559467.1">
    <property type="nucleotide sequence ID" value="NZ_FPBO01000038.1"/>
</dbReference>
<sequence length="111" mass="11409">MNVILQGGAARAALRRLAAVFLVALAALGCGHAAAGERLSLDAGRRFLQGDVPLPSITTDGVHANPAMKDGRWTLPVAKGPAWRTLTVPLEARQDQPSGLVGPVLVEAGAP</sequence>
<keyword evidence="3" id="KW-1185">Reference proteome</keyword>
<feature type="chain" id="PRO_5011584821" evidence="1">
    <location>
        <begin position="36"/>
        <end position="111"/>
    </location>
</feature>
<protein>
    <submittedName>
        <fullName evidence="2">Uncharacterized protein</fullName>
    </submittedName>
</protein>
<organism evidence="2 3">
    <name type="scientific">Pseudoduganella namucuonensis</name>
    <dbReference type="NCBI Taxonomy" id="1035707"/>
    <lineage>
        <taxon>Bacteria</taxon>
        <taxon>Pseudomonadati</taxon>
        <taxon>Pseudomonadota</taxon>
        <taxon>Betaproteobacteria</taxon>
        <taxon>Burkholderiales</taxon>
        <taxon>Oxalobacteraceae</taxon>
        <taxon>Telluria group</taxon>
        <taxon>Pseudoduganella</taxon>
    </lineage>
</organism>
<evidence type="ECO:0000256" key="1">
    <source>
        <dbReference type="SAM" id="SignalP"/>
    </source>
</evidence>
<evidence type="ECO:0000313" key="2">
    <source>
        <dbReference type="EMBL" id="SFV13285.1"/>
    </source>
</evidence>
<dbReference type="EMBL" id="FPBO01000038">
    <property type="protein sequence ID" value="SFV13285.1"/>
    <property type="molecule type" value="Genomic_DNA"/>
</dbReference>
<evidence type="ECO:0000313" key="3">
    <source>
        <dbReference type="Proteomes" id="UP000199391"/>
    </source>
</evidence>
<name>A0A1I7LUD0_9BURK</name>
<gene>
    <name evidence="2" type="ORF">SAMN05216552_103818</name>
</gene>
<dbReference type="STRING" id="1035707.SAMN05216552_103818"/>
<dbReference type="AlphaFoldDB" id="A0A1I7LUD0"/>
<feature type="signal peptide" evidence="1">
    <location>
        <begin position="1"/>
        <end position="35"/>
    </location>
</feature>
<dbReference type="Proteomes" id="UP000199391">
    <property type="component" value="Unassembled WGS sequence"/>
</dbReference>
<proteinExistence type="predicted"/>
<accession>A0A1I7LUD0</accession>
<keyword evidence="1" id="KW-0732">Signal</keyword>